<keyword evidence="2" id="KW-1185">Reference proteome</keyword>
<dbReference type="EMBL" id="JARQWQ010000009">
    <property type="protein sequence ID" value="KAK2569510.1"/>
    <property type="molecule type" value="Genomic_DNA"/>
</dbReference>
<accession>A0AAD9VD37</accession>
<reference evidence="1" key="1">
    <citation type="journal article" date="2023" name="G3 (Bethesda)">
        <title>Whole genome assembly and annotation of the endangered Caribbean coral Acropora cervicornis.</title>
        <authorList>
            <person name="Selwyn J.D."/>
            <person name="Vollmer S.V."/>
        </authorList>
    </citation>
    <scope>NUCLEOTIDE SEQUENCE</scope>
    <source>
        <strain evidence="1">K2</strain>
    </source>
</reference>
<reference evidence="1" key="2">
    <citation type="journal article" date="2023" name="Science">
        <title>Genomic signatures of disease resistance in endangered staghorn corals.</title>
        <authorList>
            <person name="Vollmer S.V."/>
            <person name="Selwyn J.D."/>
            <person name="Despard B.A."/>
            <person name="Roesel C.L."/>
        </authorList>
    </citation>
    <scope>NUCLEOTIDE SEQUENCE</scope>
    <source>
        <strain evidence="1">K2</strain>
    </source>
</reference>
<proteinExistence type="predicted"/>
<name>A0AAD9VD37_ACRCE</name>
<sequence>MVVQLHDPPIQFGFLEVHFARHSANLQGCRRRPGVLLAMRHDFCIRVDVIRMKFLPLNMGEQVSLCIEYFDNAPRNSTFELDMALALAQPQTPRMNLPHPRYGSNRGVVCLSTHQRGSQRDFRW</sequence>
<evidence type="ECO:0000313" key="2">
    <source>
        <dbReference type="Proteomes" id="UP001249851"/>
    </source>
</evidence>
<comment type="caution">
    <text evidence="1">The sequence shown here is derived from an EMBL/GenBank/DDBJ whole genome shotgun (WGS) entry which is preliminary data.</text>
</comment>
<dbReference type="Proteomes" id="UP001249851">
    <property type="component" value="Unassembled WGS sequence"/>
</dbReference>
<dbReference type="AlphaFoldDB" id="A0AAD9VD37"/>
<organism evidence="1 2">
    <name type="scientific">Acropora cervicornis</name>
    <name type="common">Staghorn coral</name>
    <dbReference type="NCBI Taxonomy" id="6130"/>
    <lineage>
        <taxon>Eukaryota</taxon>
        <taxon>Metazoa</taxon>
        <taxon>Cnidaria</taxon>
        <taxon>Anthozoa</taxon>
        <taxon>Hexacorallia</taxon>
        <taxon>Scleractinia</taxon>
        <taxon>Astrocoeniina</taxon>
        <taxon>Acroporidae</taxon>
        <taxon>Acropora</taxon>
    </lineage>
</organism>
<evidence type="ECO:0000313" key="1">
    <source>
        <dbReference type="EMBL" id="KAK2569510.1"/>
    </source>
</evidence>
<protein>
    <submittedName>
        <fullName evidence="1">Uncharacterized protein</fullName>
    </submittedName>
</protein>
<gene>
    <name evidence="1" type="ORF">P5673_005328</name>
</gene>